<name>A0A0V0T4H6_9BILA</name>
<keyword evidence="2" id="KW-1185">Reference proteome</keyword>
<dbReference type="OrthoDB" id="5924310at2759"/>
<proteinExistence type="predicted"/>
<dbReference type="AlphaFoldDB" id="A0A0V0T4H6"/>
<dbReference type="EMBL" id="JYDJ01000818">
    <property type="protein sequence ID" value="KRX33379.1"/>
    <property type="molecule type" value="Genomic_DNA"/>
</dbReference>
<dbReference type="Proteomes" id="UP000055048">
    <property type="component" value="Unassembled WGS sequence"/>
</dbReference>
<protein>
    <submittedName>
        <fullName evidence="1">Uncharacterized protein</fullName>
    </submittedName>
</protein>
<reference evidence="1 2" key="1">
    <citation type="submission" date="2015-01" db="EMBL/GenBank/DDBJ databases">
        <title>Evolution of Trichinella species and genotypes.</title>
        <authorList>
            <person name="Korhonen P.K."/>
            <person name="Edoardo P."/>
            <person name="Giuseppe L.R."/>
            <person name="Gasser R.B."/>
        </authorList>
    </citation>
    <scope>NUCLEOTIDE SEQUENCE [LARGE SCALE GENOMIC DNA]</scope>
    <source>
        <strain evidence="1">ISS417</strain>
    </source>
</reference>
<sequence length="69" mass="7920">MPVIQSPNIVDVHLPFDQKACQPASLESPVLMFESVTEHLTRSQRNHQCGKWIKVYAVQRGKYVLHYVA</sequence>
<comment type="caution">
    <text evidence="1">The sequence shown here is derived from an EMBL/GenBank/DDBJ whole genome shotgun (WGS) entry which is preliminary data.</text>
</comment>
<evidence type="ECO:0000313" key="2">
    <source>
        <dbReference type="Proteomes" id="UP000055048"/>
    </source>
</evidence>
<gene>
    <name evidence="1" type="ORF">T05_15047</name>
</gene>
<evidence type="ECO:0000313" key="1">
    <source>
        <dbReference type="EMBL" id="KRX33379.1"/>
    </source>
</evidence>
<organism evidence="1 2">
    <name type="scientific">Trichinella murrelli</name>
    <dbReference type="NCBI Taxonomy" id="144512"/>
    <lineage>
        <taxon>Eukaryota</taxon>
        <taxon>Metazoa</taxon>
        <taxon>Ecdysozoa</taxon>
        <taxon>Nematoda</taxon>
        <taxon>Enoplea</taxon>
        <taxon>Dorylaimia</taxon>
        <taxon>Trichinellida</taxon>
        <taxon>Trichinellidae</taxon>
        <taxon>Trichinella</taxon>
    </lineage>
</organism>
<accession>A0A0V0T4H6</accession>